<feature type="compositionally biased region" description="Basic and acidic residues" evidence="11">
    <location>
        <begin position="315"/>
        <end position="324"/>
    </location>
</feature>
<feature type="domain" description="Daxx histone-binding" evidence="12">
    <location>
        <begin position="619"/>
        <end position="699"/>
    </location>
</feature>
<keyword evidence="7 10" id="KW-0175">Coiled coil</keyword>
<evidence type="ECO:0000256" key="7">
    <source>
        <dbReference type="ARBA" id="ARBA00023054"/>
    </source>
</evidence>
<organism evidence="13 14">
    <name type="scientific">Vanessa tameamea</name>
    <name type="common">Kamehameha butterfly</name>
    <dbReference type="NCBI Taxonomy" id="334116"/>
    <lineage>
        <taxon>Eukaryota</taxon>
        <taxon>Metazoa</taxon>
        <taxon>Ecdysozoa</taxon>
        <taxon>Arthropoda</taxon>
        <taxon>Hexapoda</taxon>
        <taxon>Insecta</taxon>
        <taxon>Pterygota</taxon>
        <taxon>Neoptera</taxon>
        <taxon>Endopterygota</taxon>
        <taxon>Lepidoptera</taxon>
        <taxon>Glossata</taxon>
        <taxon>Ditrysia</taxon>
        <taxon>Papilionoidea</taxon>
        <taxon>Nymphalidae</taxon>
        <taxon>Nymphalinae</taxon>
        <taxon>Vanessa</taxon>
    </lineage>
</organism>
<evidence type="ECO:0000313" key="14">
    <source>
        <dbReference type="RefSeq" id="XP_026484357.2"/>
    </source>
</evidence>
<dbReference type="RefSeq" id="XP_026484357.2">
    <property type="nucleotide sequence ID" value="XM_026628572.2"/>
</dbReference>
<dbReference type="GeneID" id="113392249"/>
<keyword evidence="8" id="KW-0143">Chaperone</keyword>
<evidence type="ECO:0000256" key="1">
    <source>
        <dbReference type="ARBA" id="ARBA00004123"/>
    </source>
</evidence>
<dbReference type="GO" id="GO:0006355">
    <property type="term" value="P:regulation of DNA-templated transcription"/>
    <property type="evidence" value="ECO:0007669"/>
    <property type="project" value="UniProtKB-ARBA"/>
</dbReference>
<feature type="region of interest" description="Disordered" evidence="11">
    <location>
        <begin position="713"/>
        <end position="793"/>
    </location>
</feature>
<proteinExistence type="predicted"/>
<evidence type="ECO:0000256" key="10">
    <source>
        <dbReference type="SAM" id="Coils"/>
    </source>
</evidence>
<dbReference type="OrthoDB" id="7492809at2759"/>
<sequence>MASEDVIELGSSDDESQPAPKKKKPMPNAMVHIPTKLPGVTIKPAKFNLVPAPRISSNPSKPFNVPKGILSKPIMIGKSNISFDRNINKHKPTPAIRVPILKNNPKVARTVTSNPSRNLINPISIAKNLKKPELVIKKLALNRKPKSSAGIQGPRLLNNLPPGITIKPLAHAGASGFNKPCNASSLKNSVGEVLTVEIDDEEAIESSIGSPQWYLRPEEQVDNNLPKEHDDQIHIPYDNIEPSLEEQNNKEPETKNFVEITIEDSPVKHLQLRERNEIGKELAITIEDSPVKLIENKEIDSDGESGQDRVPQSKKKLEYPRKKVNKDERQVVEIEIDLMETGPFKHNDNEDIGNEQKESNSCDQDNYKPDDENVISNKEAYIINDDSKDNSPQCGDGEFHPVYQNFIDMCFELENSEDMKKIVDKKIKAYYKQCPKEYVESEEFIDMVSSKIVSMRAAPGKMYLFIKDIVDELNLQRKMTKSIGPKTTDIVQDKIIDGEESEYDSKRQKQIRKLEKTIKKLHRAIQKLEEQEVDFEDDEDSVYLLTERYKERMVRVHAKFCQLTNTKMPSEPRINLEVRPGRPAGPVRKLEKWVNKKVPIGTPLPFPDFHDVLRCVRESNEEDNLGWNEVDIMEEARDLFTRCGKKLQRRRQENEWRLAISRISHEVDPAGENVELQKKLDENQSLASKKETELLNKYVDRQNQLKLVAEEIGDKEAEESPVESEEEELVEDNNSLVDKQKRKERLKRLLQEKNRKTEEKENDPTKKENHNVKTNEKMVQSKQVEGNTKLQENSLNKIDVSEIDAQDTEASDVIENIDENIITSKEEDKKGESDVNEFESDIDELHLLQKLHSGNESDASTLGSSDSDTPIAISDTLESDSDTENKKHLSDVISIENSSYSESEVTADSFSKEYDVKKSHVENLVSSSFEVEYFSRSPGQKGNENIIENILLASSDDDSSNKDTSYNETCINLKDDDISFTETSVVKTGLTINKNLFENKSMIEAPVVRTGLTINKNLFENNNALEILESVNTNMLINEQGDKQDTNLIMDTIMEVADVGDDNNSGERPIDEVENRSISDDVNSVESLDTQIEQNLEEINLQMDCYKNIESYSIELCGESMNNDTQNDVIEANCSSANIETGNDNTMETE</sequence>
<evidence type="ECO:0000256" key="9">
    <source>
        <dbReference type="ARBA" id="ARBA00023242"/>
    </source>
</evidence>
<evidence type="ECO:0000256" key="2">
    <source>
        <dbReference type="ARBA" id="ARBA00004286"/>
    </source>
</evidence>
<evidence type="ECO:0000256" key="5">
    <source>
        <dbReference type="ARBA" id="ARBA00022490"/>
    </source>
</evidence>
<feature type="compositionally biased region" description="Acidic residues" evidence="11">
    <location>
        <begin position="1"/>
        <end position="16"/>
    </location>
</feature>
<dbReference type="GO" id="GO:0005737">
    <property type="term" value="C:cytoplasm"/>
    <property type="evidence" value="ECO:0007669"/>
    <property type="project" value="UniProtKB-SubCell"/>
</dbReference>
<name>A0A8B8HHQ0_VANTA</name>
<dbReference type="CDD" id="cd13150">
    <property type="entry name" value="DAXX_histone_binding"/>
    <property type="match status" value="1"/>
</dbReference>
<dbReference type="Proteomes" id="UP001652626">
    <property type="component" value="Chromosome 5"/>
</dbReference>
<evidence type="ECO:0000256" key="8">
    <source>
        <dbReference type="ARBA" id="ARBA00023186"/>
    </source>
</evidence>
<feature type="region of interest" description="Disordered" evidence="11">
    <location>
        <begin position="855"/>
        <end position="886"/>
    </location>
</feature>
<keyword evidence="6" id="KW-0053">Apoptosis</keyword>
<dbReference type="InterPro" id="IPR046426">
    <property type="entry name" value="DAXX_histone-bd_sf"/>
</dbReference>
<protein>
    <submittedName>
        <fullName evidence="14">Repetitive organellar protein-like</fullName>
    </submittedName>
</protein>
<dbReference type="AlphaFoldDB" id="A0A8B8HHQ0"/>
<keyword evidence="13" id="KW-1185">Reference proteome</keyword>
<dbReference type="GO" id="GO:0006915">
    <property type="term" value="P:apoptotic process"/>
    <property type="evidence" value="ECO:0007669"/>
    <property type="project" value="UniProtKB-KW"/>
</dbReference>
<dbReference type="Pfam" id="PF20920">
    <property type="entry name" value="DAXX_hist_bd"/>
    <property type="match status" value="1"/>
</dbReference>
<feature type="compositionally biased region" description="Polar residues" evidence="11">
    <location>
        <begin position="855"/>
        <end position="868"/>
    </location>
</feature>
<dbReference type="Gene3D" id="1.10.8.810">
    <property type="entry name" value="Daxx helical bundle domain"/>
    <property type="match status" value="1"/>
</dbReference>
<feature type="compositionally biased region" description="Basic and acidic residues" evidence="11">
    <location>
        <begin position="747"/>
        <end position="776"/>
    </location>
</feature>
<evidence type="ECO:0000259" key="12">
    <source>
        <dbReference type="Pfam" id="PF20920"/>
    </source>
</evidence>
<accession>A0A8B8HHQ0</accession>
<keyword evidence="4" id="KW-0158">Chromosome</keyword>
<evidence type="ECO:0000256" key="11">
    <source>
        <dbReference type="SAM" id="MobiDB-lite"/>
    </source>
</evidence>
<evidence type="ECO:0000256" key="4">
    <source>
        <dbReference type="ARBA" id="ARBA00022454"/>
    </source>
</evidence>
<keyword evidence="5" id="KW-0963">Cytoplasm</keyword>
<dbReference type="InterPro" id="IPR046378">
    <property type="entry name" value="DAXX_histone-bd"/>
</dbReference>
<feature type="compositionally biased region" description="Basic and acidic residues" evidence="11">
    <location>
        <begin position="343"/>
        <end position="371"/>
    </location>
</feature>
<dbReference type="GO" id="GO:0005694">
    <property type="term" value="C:chromosome"/>
    <property type="evidence" value="ECO:0007669"/>
    <property type="project" value="UniProtKB-SubCell"/>
</dbReference>
<feature type="region of interest" description="Disordered" evidence="11">
    <location>
        <begin position="296"/>
        <end position="324"/>
    </location>
</feature>
<comment type="subcellular location">
    <subcellularLocation>
        <location evidence="2">Chromosome</location>
    </subcellularLocation>
    <subcellularLocation>
        <location evidence="3">Cytoplasm</location>
    </subcellularLocation>
    <subcellularLocation>
        <location evidence="1">Nucleus</location>
    </subcellularLocation>
</comment>
<dbReference type="GO" id="GO:0042393">
    <property type="term" value="F:histone binding"/>
    <property type="evidence" value="ECO:0007669"/>
    <property type="project" value="InterPro"/>
</dbReference>
<dbReference type="InterPro" id="IPR038298">
    <property type="entry name" value="Daxx_N_sf"/>
</dbReference>
<dbReference type="OMA" id="NTKMPSE"/>
<feature type="compositionally biased region" description="Polar residues" evidence="11">
    <location>
        <begin position="777"/>
        <end position="793"/>
    </location>
</feature>
<dbReference type="PANTHER" id="PTHR12766:SF7">
    <property type="entry name" value="DEATH DOMAIN-ASSOCIATED PROTEIN 6"/>
    <property type="match status" value="1"/>
</dbReference>
<keyword evidence="9" id="KW-0539">Nucleus</keyword>
<dbReference type="Gene3D" id="1.20.58.2170">
    <property type="match status" value="1"/>
</dbReference>
<reference evidence="14" key="1">
    <citation type="submission" date="2025-08" db="UniProtKB">
        <authorList>
            <consortium name="RefSeq"/>
        </authorList>
    </citation>
    <scope>IDENTIFICATION</scope>
    <source>
        <tissue evidence="14">Whole body</tissue>
    </source>
</reference>
<evidence type="ECO:0000313" key="13">
    <source>
        <dbReference type="Proteomes" id="UP001652626"/>
    </source>
</evidence>
<feature type="region of interest" description="Disordered" evidence="11">
    <location>
        <begin position="342"/>
        <end position="373"/>
    </location>
</feature>
<gene>
    <name evidence="14" type="primary">LOC113392249</name>
</gene>
<feature type="region of interest" description="Disordered" evidence="11">
    <location>
        <begin position="1"/>
        <end position="31"/>
    </location>
</feature>
<dbReference type="PANTHER" id="PTHR12766">
    <property type="entry name" value="DEATH DOMAIN-ASSOCIATED PROTEIN 6 DAXX"/>
    <property type="match status" value="1"/>
</dbReference>
<evidence type="ECO:0000256" key="3">
    <source>
        <dbReference type="ARBA" id="ARBA00004496"/>
    </source>
</evidence>
<feature type="compositionally biased region" description="Acidic residues" evidence="11">
    <location>
        <begin position="716"/>
        <end position="731"/>
    </location>
</feature>
<dbReference type="GO" id="GO:0005634">
    <property type="term" value="C:nucleus"/>
    <property type="evidence" value="ECO:0007669"/>
    <property type="project" value="UniProtKB-SubCell"/>
</dbReference>
<evidence type="ECO:0000256" key="6">
    <source>
        <dbReference type="ARBA" id="ARBA00022703"/>
    </source>
</evidence>
<feature type="coiled-coil region" evidence="10">
    <location>
        <begin position="511"/>
        <end position="538"/>
    </location>
</feature>